<reference evidence="3 4" key="1">
    <citation type="submission" date="2022-10" db="EMBL/GenBank/DDBJ databases">
        <title>High-quality genome sequences of two octocoral-associated bacteria, Endozoicomonas euniceicola EF212 and Endozoicomonas gorgoniicola PS125.</title>
        <authorList>
            <person name="Chiou Y.-J."/>
            <person name="Chen Y.-H."/>
        </authorList>
    </citation>
    <scope>NUCLEOTIDE SEQUENCE [LARGE SCALE GENOMIC DNA]</scope>
    <source>
        <strain evidence="3 4">PS125</strain>
    </source>
</reference>
<dbReference type="InterPro" id="IPR003594">
    <property type="entry name" value="HATPase_dom"/>
</dbReference>
<dbReference type="InterPro" id="IPR050267">
    <property type="entry name" value="Anti-sigma-factor_SerPK"/>
</dbReference>
<name>A0ABT3MUG7_9GAMM</name>
<dbReference type="PANTHER" id="PTHR35526">
    <property type="entry name" value="ANTI-SIGMA-F FACTOR RSBW-RELATED"/>
    <property type="match status" value="1"/>
</dbReference>
<evidence type="ECO:0000259" key="2">
    <source>
        <dbReference type="Pfam" id="PF13581"/>
    </source>
</evidence>
<keyword evidence="1" id="KW-0723">Serine/threonine-protein kinase</keyword>
<keyword evidence="1" id="KW-0808">Transferase</keyword>
<feature type="domain" description="Histidine kinase/HSP90-like ATPase" evidence="2">
    <location>
        <begin position="15"/>
        <end position="142"/>
    </location>
</feature>
<comment type="caution">
    <text evidence="3">The sequence shown here is derived from an EMBL/GenBank/DDBJ whole genome shotgun (WGS) entry which is preliminary data.</text>
</comment>
<keyword evidence="1" id="KW-0418">Kinase</keyword>
<dbReference type="RefSeq" id="WP_262567901.1">
    <property type="nucleotide sequence ID" value="NZ_JAPFCC010000001.1"/>
</dbReference>
<dbReference type="GO" id="GO:0005524">
    <property type="term" value="F:ATP binding"/>
    <property type="evidence" value="ECO:0007669"/>
    <property type="project" value="UniProtKB-KW"/>
</dbReference>
<gene>
    <name evidence="3" type="ORF">NX722_10320</name>
</gene>
<keyword evidence="3" id="KW-0067">ATP-binding</keyword>
<proteinExistence type="predicted"/>
<protein>
    <submittedName>
        <fullName evidence="3">ATP-binding protein</fullName>
    </submittedName>
</protein>
<dbReference type="InterPro" id="IPR036890">
    <property type="entry name" value="HATPase_C_sf"/>
</dbReference>
<keyword evidence="4" id="KW-1185">Reference proteome</keyword>
<dbReference type="EMBL" id="JAPFCC010000001">
    <property type="protein sequence ID" value="MCW7553026.1"/>
    <property type="molecule type" value="Genomic_DNA"/>
</dbReference>
<accession>A0ABT3MUG7</accession>
<dbReference type="Pfam" id="PF13581">
    <property type="entry name" value="HATPase_c_2"/>
    <property type="match status" value="1"/>
</dbReference>
<evidence type="ECO:0000256" key="1">
    <source>
        <dbReference type="ARBA" id="ARBA00022527"/>
    </source>
</evidence>
<dbReference type="SUPFAM" id="SSF55874">
    <property type="entry name" value="ATPase domain of HSP90 chaperone/DNA topoisomerase II/histidine kinase"/>
    <property type="match status" value="1"/>
</dbReference>
<dbReference type="Gene3D" id="3.30.565.10">
    <property type="entry name" value="Histidine kinase-like ATPase, C-terminal domain"/>
    <property type="match status" value="1"/>
</dbReference>
<sequence length="146" mass="16071">MPDSKQLLRLQIDSQLSNTTLVAMAVRGVCAMTTLSPVEINRLELCLVEIVNNAIEHAYGNEAGHPVEICIGLDKTSMNISVSDWGASIPSDVIDSQEPEEINPDHPEAWLCSGRGLHIVNKLMDDVSYETDEGKNSFIMSKALRY</sequence>
<evidence type="ECO:0000313" key="4">
    <source>
        <dbReference type="Proteomes" id="UP001209854"/>
    </source>
</evidence>
<dbReference type="PANTHER" id="PTHR35526:SF3">
    <property type="entry name" value="ANTI-SIGMA-F FACTOR RSBW"/>
    <property type="match status" value="1"/>
</dbReference>
<organism evidence="3 4">
    <name type="scientific">Endozoicomonas gorgoniicola</name>
    <dbReference type="NCBI Taxonomy" id="1234144"/>
    <lineage>
        <taxon>Bacteria</taxon>
        <taxon>Pseudomonadati</taxon>
        <taxon>Pseudomonadota</taxon>
        <taxon>Gammaproteobacteria</taxon>
        <taxon>Oceanospirillales</taxon>
        <taxon>Endozoicomonadaceae</taxon>
        <taxon>Endozoicomonas</taxon>
    </lineage>
</organism>
<dbReference type="Proteomes" id="UP001209854">
    <property type="component" value="Unassembled WGS sequence"/>
</dbReference>
<dbReference type="CDD" id="cd16936">
    <property type="entry name" value="HATPase_RsbW-like"/>
    <property type="match status" value="1"/>
</dbReference>
<keyword evidence="3" id="KW-0547">Nucleotide-binding</keyword>
<evidence type="ECO:0000313" key="3">
    <source>
        <dbReference type="EMBL" id="MCW7553026.1"/>
    </source>
</evidence>